<dbReference type="EMBL" id="MCHX01000090">
    <property type="protein sequence ID" value="OFJ50878.1"/>
    <property type="molecule type" value="Genomic_DNA"/>
</dbReference>
<dbReference type="InterPro" id="IPR041698">
    <property type="entry name" value="Methyltransf_25"/>
</dbReference>
<feature type="domain" description="Methyltransferase" evidence="3">
    <location>
        <begin position="59"/>
        <end position="150"/>
    </location>
</feature>
<sequence>MPDRQSPLRSIPGHRHAGGMTNDGAAWDERYSQEDQLFSGRPNGALAAEVAGMAPGRALDVGCGEGGDTAWLVEHGWRVTALDVSRVALDRAKRSVGAAAATIEWVHAGLLEAGLAPSAFDLVSAQYPALLRTPTNDAERTLMDAVAPGGTLLVVHHADIDVEAARTHGFEPADYVMPADVAALLDDGWDVEVDERRLRDVPAGAGSGHTHDEVLRARRVR</sequence>
<feature type="region of interest" description="Disordered" evidence="2">
    <location>
        <begin position="1"/>
        <end position="25"/>
    </location>
</feature>
<evidence type="ECO:0000259" key="3">
    <source>
        <dbReference type="Pfam" id="PF13649"/>
    </source>
</evidence>
<dbReference type="InterPro" id="IPR029063">
    <property type="entry name" value="SAM-dependent_MTases_sf"/>
</dbReference>
<dbReference type="Pfam" id="PF13649">
    <property type="entry name" value="Methyltransf_25"/>
    <property type="match status" value="1"/>
</dbReference>
<dbReference type="SUPFAM" id="SSF53335">
    <property type="entry name" value="S-adenosyl-L-methionine-dependent methyltransferases"/>
    <property type="match status" value="1"/>
</dbReference>
<feature type="region of interest" description="Disordered" evidence="2">
    <location>
        <begin position="201"/>
        <end position="221"/>
    </location>
</feature>
<evidence type="ECO:0000313" key="5">
    <source>
        <dbReference type="Proteomes" id="UP000178953"/>
    </source>
</evidence>
<evidence type="ECO:0000313" key="4">
    <source>
        <dbReference type="EMBL" id="OFJ50878.1"/>
    </source>
</evidence>
<organism evidence="4 5">
    <name type="scientific">Mycolicibacterium grossiae</name>
    <dbReference type="NCBI Taxonomy" id="1552759"/>
    <lineage>
        <taxon>Bacteria</taxon>
        <taxon>Bacillati</taxon>
        <taxon>Actinomycetota</taxon>
        <taxon>Actinomycetes</taxon>
        <taxon>Mycobacteriales</taxon>
        <taxon>Mycobacteriaceae</taxon>
        <taxon>Mycolicibacterium</taxon>
    </lineage>
</organism>
<dbReference type="Proteomes" id="UP000178953">
    <property type="component" value="Unassembled WGS sequence"/>
</dbReference>
<dbReference type="PANTHER" id="PTHR43861">
    <property type="entry name" value="TRANS-ACONITATE 2-METHYLTRANSFERASE-RELATED"/>
    <property type="match status" value="1"/>
</dbReference>
<dbReference type="CDD" id="cd02440">
    <property type="entry name" value="AdoMet_MTases"/>
    <property type="match status" value="1"/>
</dbReference>
<keyword evidence="4" id="KW-0489">Methyltransferase</keyword>
<keyword evidence="1 4" id="KW-0808">Transferase</keyword>
<evidence type="ECO:0000256" key="2">
    <source>
        <dbReference type="SAM" id="MobiDB-lite"/>
    </source>
</evidence>
<name>A0A1E8PWZ9_9MYCO</name>
<reference evidence="4 5" key="1">
    <citation type="submission" date="2016-09" db="EMBL/GenBank/DDBJ databases">
        <title>genome sequence of Mycobacterium sp. 739 SCH.</title>
        <authorList>
            <person name="Greninger A.L."/>
            <person name="Qin X."/>
            <person name="Jerome K."/>
            <person name="Vora S."/>
            <person name="Quinn K."/>
        </authorList>
    </citation>
    <scope>NUCLEOTIDE SEQUENCE [LARGE SCALE GENOMIC DNA]</scope>
    <source>
        <strain evidence="4 5">SCH</strain>
    </source>
</reference>
<gene>
    <name evidence="4" type="ORF">BEL07_25790</name>
</gene>
<proteinExistence type="predicted"/>
<protein>
    <submittedName>
        <fullName evidence="4">Methyltransferase type 11</fullName>
    </submittedName>
</protein>
<dbReference type="GO" id="GO:0032259">
    <property type="term" value="P:methylation"/>
    <property type="evidence" value="ECO:0007669"/>
    <property type="project" value="UniProtKB-KW"/>
</dbReference>
<feature type="compositionally biased region" description="Basic and acidic residues" evidence="2">
    <location>
        <begin position="209"/>
        <end position="221"/>
    </location>
</feature>
<dbReference type="GO" id="GO:0008168">
    <property type="term" value="F:methyltransferase activity"/>
    <property type="evidence" value="ECO:0007669"/>
    <property type="project" value="UniProtKB-KW"/>
</dbReference>
<dbReference type="PANTHER" id="PTHR43861:SF3">
    <property type="entry name" value="PUTATIVE (AFU_ORTHOLOGUE AFUA_2G14390)-RELATED"/>
    <property type="match status" value="1"/>
</dbReference>
<accession>A0A1E8PWZ9</accession>
<keyword evidence="5" id="KW-1185">Reference proteome</keyword>
<evidence type="ECO:0000256" key="1">
    <source>
        <dbReference type="ARBA" id="ARBA00022679"/>
    </source>
</evidence>
<dbReference type="AlphaFoldDB" id="A0A1E8PWZ9"/>
<dbReference type="Gene3D" id="3.40.50.150">
    <property type="entry name" value="Vaccinia Virus protein VP39"/>
    <property type="match status" value="1"/>
</dbReference>
<comment type="caution">
    <text evidence="4">The sequence shown here is derived from an EMBL/GenBank/DDBJ whole genome shotgun (WGS) entry which is preliminary data.</text>
</comment>